<organism evidence="19 20">
    <name type="scientific">Saccharopolyspora flava</name>
    <dbReference type="NCBI Taxonomy" id="95161"/>
    <lineage>
        <taxon>Bacteria</taxon>
        <taxon>Bacillati</taxon>
        <taxon>Actinomycetota</taxon>
        <taxon>Actinomycetes</taxon>
        <taxon>Pseudonocardiales</taxon>
        <taxon>Pseudonocardiaceae</taxon>
        <taxon>Saccharopolyspora</taxon>
    </lineage>
</organism>
<dbReference type="GO" id="GO:0046872">
    <property type="term" value="F:metal ion binding"/>
    <property type="evidence" value="ECO:0007669"/>
    <property type="project" value="UniProtKB-KW"/>
</dbReference>
<evidence type="ECO:0000256" key="3">
    <source>
        <dbReference type="ARBA" id="ARBA00010945"/>
    </source>
</evidence>
<dbReference type="InterPro" id="IPR036775">
    <property type="entry name" value="DNA_pol_Y-fam_lit_finger_sf"/>
</dbReference>
<keyword evidence="6" id="KW-0963">Cytoplasm</keyword>
<keyword evidence="7" id="KW-0808">Transferase</keyword>
<evidence type="ECO:0000313" key="19">
    <source>
        <dbReference type="EMBL" id="SFS70623.1"/>
    </source>
</evidence>
<comment type="function">
    <text evidence="16">Poorly processive, error-prone DNA polymerase involved in untargeted mutagenesis. Copies undamaged DNA at stalled replication forks, which arise in vivo from mismatched or misaligned primer ends. These misaligned primers can be extended by PolIV. Exhibits no 3'-5' exonuclease (proofreading) activity. May be involved in translesional synthesis, in conjunction with the beta clamp from PolIII.</text>
</comment>
<comment type="subcellular location">
    <subcellularLocation>
        <location evidence="2">Cytoplasm</location>
    </subcellularLocation>
</comment>
<evidence type="ECO:0000256" key="8">
    <source>
        <dbReference type="ARBA" id="ARBA00022695"/>
    </source>
</evidence>
<comment type="catalytic activity">
    <reaction evidence="17">
        <text>DNA(n) + a 2'-deoxyribonucleoside 5'-triphosphate = DNA(n+1) + diphosphate</text>
        <dbReference type="Rhea" id="RHEA:22508"/>
        <dbReference type="Rhea" id="RHEA-COMP:17339"/>
        <dbReference type="Rhea" id="RHEA-COMP:17340"/>
        <dbReference type="ChEBI" id="CHEBI:33019"/>
        <dbReference type="ChEBI" id="CHEBI:61560"/>
        <dbReference type="ChEBI" id="CHEBI:173112"/>
        <dbReference type="EC" id="2.7.7.7"/>
    </reaction>
</comment>
<dbReference type="SUPFAM" id="SSF56672">
    <property type="entry name" value="DNA/RNA polymerases"/>
    <property type="match status" value="1"/>
</dbReference>
<dbReference type="InterPro" id="IPR043128">
    <property type="entry name" value="Rev_trsase/Diguanyl_cyclase"/>
</dbReference>
<dbReference type="SUPFAM" id="SSF100879">
    <property type="entry name" value="Lesion bypass DNA polymerase (Y-family), little finger domain"/>
    <property type="match status" value="1"/>
</dbReference>
<dbReference type="InterPro" id="IPR043502">
    <property type="entry name" value="DNA/RNA_pol_sf"/>
</dbReference>
<keyword evidence="5" id="KW-0515">Mutator protein</keyword>
<dbReference type="RefSeq" id="WP_093417337.1">
    <property type="nucleotide sequence ID" value="NZ_FOZX01000004.1"/>
</dbReference>
<evidence type="ECO:0000256" key="1">
    <source>
        <dbReference type="ARBA" id="ARBA00001946"/>
    </source>
</evidence>
<dbReference type="InterPro" id="IPR053848">
    <property type="entry name" value="IMS_HHH_1"/>
</dbReference>
<evidence type="ECO:0000256" key="7">
    <source>
        <dbReference type="ARBA" id="ARBA00022679"/>
    </source>
</evidence>
<dbReference type="InterPro" id="IPR017961">
    <property type="entry name" value="DNA_pol_Y-fam_little_finger"/>
</dbReference>
<dbReference type="GO" id="GO:0006281">
    <property type="term" value="P:DNA repair"/>
    <property type="evidence" value="ECO:0007669"/>
    <property type="project" value="UniProtKB-KW"/>
</dbReference>
<comment type="similarity">
    <text evidence="3">Belongs to the DNA polymerase type-Y family.</text>
</comment>
<keyword evidence="15" id="KW-0234">DNA repair</keyword>
<evidence type="ECO:0000256" key="16">
    <source>
        <dbReference type="ARBA" id="ARBA00025589"/>
    </source>
</evidence>
<evidence type="ECO:0000313" key="20">
    <source>
        <dbReference type="Proteomes" id="UP000198852"/>
    </source>
</evidence>
<accession>A0A1I6S0Y5</accession>
<dbReference type="PANTHER" id="PTHR11076">
    <property type="entry name" value="DNA REPAIR POLYMERASE UMUC / TRANSFERASE FAMILY MEMBER"/>
    <property type="match status" value="1"/>
</dbReference>
<evidence type="ECO:0000256" key="9">
    <source>
        <dbReference type="ARBA" id="ARBA00022705"/>
    </source>
</evidence>
<dbReference type="InterPro" id="IPR001126">
    <property type="entry name" value="UmuC"/>
</dbReference>
<dbReference type="Gene3D" id="3.30.70.270">
    <property type="match status" value="1"/>
</dbReference>
<keyword evidence="13" id="KW-0239">DNA-directed DNA polymerase</keyword>
<dbReference type="STRING" id="95161.SAMN05660874_02792"/>
<dbReference type="Gene3D" id="3.40.1170.60">
    <property type="match status" value="1"/>
</dbReference>
<reference evidence="20" key="1">
    <citation type="submission" date="2016-10" db="EMBL/GenBank/DDBJ databases">
        <authorList>
            <person name="Varghese N."/>
            <person name="Submissions S."/>
        </authorList>
    </citation>
    <scope>NUCLEOTIDE SEQUENCE [LARGE SCALE GENOMIC DNA]</scope>
    <source>
        <strain evidence="20">DSM 44771</strain>
    </source>
</reference>
<keyword evidence="8" id="KW-0548">Nucleotidyltransferase</keyword>
<evidence type="ECO:0000256" key="4">
    <source>
        <dbReference type="ARBA" id="ARBA00012417"/>
    </source>
</evidence>
<evidence type="ECO:0000256" key="17">
    <source>
        <dbReference type="ARBA" id="ARBA00049244"/>
    </source>
</evidence>
<evidence type="ECO:0000256" key="10">
    <source>
        <dbReference type="ARBA" id="ARBA00022723"/>
    </source>
</evidence>
<dbReference type="InterPro" id="IPR050116">
    <property type="entry name" value="DNA_polymerase-Y"/>
</dbReference>
<dbReference type="GO" id="GO:0006260">
    <property type="term" value="P:DNA replication"/>
    <property type="evidence" value="ECO:0007669"/>
    <property type="project" value="UniProtKB-KW"/>
</dbReference>
<dbReference type="Pfam" id="PF00817">
    <property type="entry name" value="IMS"/>
    <property type="match status" value="1"/>
</dbReference>
<keyword evidence="10" id="KW-0479">Metal-binding</keyword>
<protein>
    <recommendedName>
        <fullName evidence="4">DNA-directed DNA polymerase</fullName>
        <ecNumber evidence="4">2.7.7.7</ecNumber>
    </recommendedName>
</protein>
<dbReference type="Gene3D" id="1.10.150.20">
    <property type="entry name" value="5' to 3' exonuclease, C-terminal subdomain"/>
    <property type="match status" value="1"/>
</dbReference>
<keyword evidence="11" id="KW-0227">DNA damage</keyword>
<comment type="cofactor">
    <cofactor evidence="1">
        <name>Mg(2+)</name>
        <dbReference type="ChEBI" id="CHEBI:18420"/>
    </cofactor>
</comment>
<dbReference type="EC" id="2.7.7.7" evidence="4"/>
<dbReference type="PANTHER" id="PTHR11076:SF33">
    <property type="entry name" value="DNA POLYMERASE KAPPA"/>
    <property type="match status" value="1"/>
</dbReference>
<dbReference type="Gene3D" id="3.30.1490.100">
    <property type="entry name" value="DNA polymerase, Y-family, little finger domain"/>
    <property type="match status" value="1"/>
</dbReference>
<dbReference type="GO" id="GO:0003887">
    <property type="term" value="F:DNA-directed DNA polymerase activity"/>
    <property type="evidence" value="ECO:0007669"/>
    <property type="project" value="UniProtKB-KW"/>
</dbReference>
<evidence type="ECO:0000256" key="5">
    <source>
        <dbReference type="ARBA" id="ARBA00022457"/>
    </source>
</evidence>
<dbReference type="GO" id="GO:0009432">
    <property type="term" value="P:SOS response"/>
    <property type="evidence" value="ECO:0007669"/>
    <property type="project" value="TreeGrafter"/>
</dbReference>
<keyword evidence="14" id="KW-0238">DNA-binding</keyword>
<evidence type="ECO:0000256" key="15">
    <source>
        <dbReference type="ARBA" id="ARBA00023204"/>
    </source>
</evidence>
<evidence type="ECO:0000256" key="6">
    <source>
        <dbReference type="ARBA" id="ARBA00022490"/>
    </source>
</evidence>
<dbReference type="NCBIfam" id="NF002883">
    <property type="entry name" value="PRK03352.1"/>
    <property type="match status" value="1"/>
</dbReference>
<evidence type="ECO:0000256" key="13">
    <source>
        <dbReference type="ARBA" id="ARBA00022932"/>
    </source>
</evidence>
<keyword evidence="9" id="KW-0235">DNA replication</keyword>
<dbReference type="GO" id="GO:0005829">
    <property type="term" value="C:cytosol"/>
    <property type="evidence" value="ECO:0007669"/>
    <property type="project" value="TreeGrafter"/>
</dbReference>
<dbReference type="OrthoDB" id="9808813at2"/>
<evidence type="ECO:0000256" key="2">
    <source>
        <dbReference type="ARBA" id="ARBA00004496"/>
    </source>
</evidence>
<gene>
    <name evidence="19" type="ORF">SAMN05660874_02792</name>
</gene>
<evidence type="ECO:0000256" key="14">
    <source>
        <dbReference type="ARBA" id="ARBA00023125"/>
    </source>
</evidence>
<evidence type="ECO:0000259" key="18">
    <source>
        <dbReference type="PROSITE" id="PS50173"/>
    </source>
</evidence>
<proteinExistence type="inferred from homology"/>
<evidence type="ECO:0000256" key="12">
    <source>
        <dbReference type="ARBA" id="ARBA00022842"/>
    </source>
</evidence>
<sequence length="345" mass="37165">MLTGVERVVLHIDLDQFIVAVELLRHPDLAGKPVLVGGSGDPTERGVVAGASYEARALGVKSGTPLRTAAARCPEAVFLPADRETYLAASADVMTALGELGGILEVVGWDEAFMLVDTDDALDTARYIQRYVRERTALNCSIGIGDNKLRAKLASAMGKPAGVFRLDVSNWVEVMAGKPTDALQGVGAKTAKKLGARGIATVADLARTPMDELAGEFGPNIGPWLVALAHGYDSSPVSDEPFRARSHGREVTFQRDLREVEPMRAEITRLSRQVSEDLAADDTLARRVVVKVRDSRFGTHTHGVTLAAPTRDFEPIDVAAQEALGRFPLDRPVRLLGVRAELVRE</sequence>
<feature type="domain" description="UmuC" evidence="18">
    <location>
        <begin position="9"/>
        <end position="187"/>
    </location>
</feature>
<dbReference type="Pfam" id="PF21999">
    <property type="entry name" value="IMS_HHH_1"/>
    <property type="match status" value="1"/>
</dbReference>
<dbReference type="EMBL" id="FOZX01000004">
    <property type="protein sequence ID" value="SFS70623.1"/>
    <property type="molecule type" value="Genomic_DNA"/>
</dbReference>
<dbReference type="PROSITE" id="PS50173">
    <property type="entry name" value="UMUC"/>
    <property type="match status" value="1"/>
</dbReference>
<keyword evidence="12" id="KW-0460">Magnesium</keyword>
<keyword evidence="20" id="KW-1185">Reference proteome</keyword>
<dbReference type="CDD" id="cd03586">
    <property type="entry name" value="PolY_Pol_IV_kappa"/>
    <property type="match status" value="1"/>
</dbReference>
<evidence type="ECO:0000256" key="11">
    <source>
        <dbReference type="ARBA" id="ARBA00022763"/>
    </source>
</evidence>
<dbReference type="GO" id="GO:0042276">
    <property type="term" value="P:error-prone translesion synthesis"/>
    <property type="evidence" value="ECO:0007669"/>
    <property type="project" value="TreeGrafter"/>
</dbReference>
<dbReference type="AlphaFoldDB" id="A0A1I6S0Y5"/>
<name>A0A1I6S0Y5_9PSEU</name>
<dbReference type="Proteomes" id="UP000198852">
    <property type="component" value="Unassembled WGS sequence"/>
</dbReference>
<dbReference type="Pfam" id="PF11799">
    <property type="entry name" value="IMS_C"/>
    <property type="match status" value="1"/>
</dbReference>
<dbReference type="GO" id="GO:0003684">
    <property type="term" value="F:damaged DNA binding"/>
    <property type="evidence" value="ECO:0007669"/>
    <property type="project" value="InterPro"/>
</dbReference>
<dbReference type="InterPro" id="IPR022880">
    <property type="entry name" value="DNApol_IV"/>
</dbReference>